<name>A0A1R2B5N6_9CILI</name>
<gene>
    <name evidence="1" type="ORF">SteCoe_29531</name>
</gene>
<reference evidence="1 2" key="1">
    <citation type="submission" date="2016-11" db="EMBL/GenBank/DDBJ databases">
        <title>The macronuclear genome of Stentor coeruleus: a giant cell with tiny introns.</title>
        <authorList>
            <person name="Slabodnick M."/>
            <person name="Ruby J.G."/>
            <person name="Reiff S.B."/>
            <person name="Swart E.C."/>
            <person name="Gosai S."/>
            <person name="Prabakaran S."/>
            <person name="Witkowska E."/>
            <person name="Larue G.E."/>
            <person name="Fisher S."/>
            <person name="Freeman R.M."/>
            <person name="Gunawardena J."/>
            <person name="Chu W."/>
            <person name="Stover N.A."/>
            <person name="Gregory B.D."/>
            <person name="Nowacki M."/>
            <person name="Derisi J."/>
            <person name="Roy S.W."/>
            <person name="Marshall W.F."/>
            <person name="Sood P."/>
        </authorList>
    </citation>
    <scope>NUCLEOTIDE SEQUENCE [LARGE SCALE GENOMIC DNA]</scope>
    <source>
        <strain evidence="1">WM001</strain>
    </source>
</reference>
<dbReference type="Proteomes" id="UP000187209">
    <property type="component" value="Unassembled WGS sequence"/>
</dbReference>
<comment type="caution">
    <text evidence="1">The sequence shown here is derived from an EMBL/GenBank/DDBJ whole genome shotgun (WGS) entry which is preliminary data.</text>
</comment>
<accession>A0A1R2B5N6</accession>
<dbReference type="AlphaFoldDB" id="A0A1R2B5N6"/>
<keyword evidence="2" id="KW-1185">Reference proteome</keyword>
<protein>
    <submittedName>
        <fullName evidence="1">Uncharacterized protein</fullName>
    </submittedName>
</protein>
<dbReference type="OrthoDB" id="322535at2759"/>
<organism evidence="1 2">
    <name type="scientific">Stentor coeruleus</name>
    <dbReference type="NCBI Taxonomy" id="5963"/>
    <lineage>
        <taxon>Eukaryota</taxon>
        <taxon>Sar</taxon>
        <taxon>Alveolata</taxon>
        <taxon>Ciliophora</taxon>
        <taxon>Postciliodesmatophora</taxon>
        <taxon>Heterotrichea</taxon>
        <taxon>Heterotrichida</taxon>
        <taxon>Stentoridae</taxon>
        <taxon>Stentor</taxon>
    </lineage>
</organism>
<dbReference type="EMBL" id="MPUH01000930">
    <property type="protein sequence ID" value="OMJ72104.1"/>
    <property type="molecule type" value="Genomic_DNA"/>
</dbReference>
<evidence type="ECO:0000313" key="2">
    <source>
        <dbReference type="Proteomes" id="UP000187209"/>
    </source>
</evidence>
<sequence length="343" mass="39896">MEKSTSPNTIVRFKEDPIHSLILETLNKKPVNSDFYSVVKRIKLGDYTKKSVTTDNLDTVSKRAKDYMNEVGFAYGRLQEKNWGVDENRKGKLRIHAPGPVITKTPNEEIDENLEFNDTFHTKVLTGFQKIKPPIQRDSAIKYSKPRGKTTISTTRVSASQHQAREYLNYLHALNLNEQSFITSQVSQKKKELEEKFEEESKKEVLILNTRGIFSKEFNKERVKSMTPVKMQKQVKLSIEPMVRTAKDIVMKEKIKDWKFNPFSNIKIDVLQQKNEDKMEKLLDIVESTISKKSLKNKRREVSAVNMTKKKVKMHWVDRLNQTVNDVIGKIRPDEKIIDIKVI</sequence>
<evidence type="ECO:0000313" key="1">
    <source>
        <dbReference type="EMBL" id="OMJ72104.1"/>
    </source>
</evidence>
<proteinExistence type="predicted"/>